<proteinExistence type="predicted"/>
<dbReference type="RefSeq" id="WP_250427958.1">
    <property type="nucleotide sequence ID" value="NZ_JALPRR010000001.1"/>
</dbReference>
<feature type="domain" description="Phosphatidic acid phosphatase type 2/haloperoxidase" evidence="2">
    <location>
        <begin position="118"/>
        <end position="238"/>
    </location>
</feature>
<evidence type="ECO:0000259" key="2">
    <source>
        <dbReference type="SMART" id="SM00014"/>
    </source>
</evidence>
<dbReference type="EMBL" id="JBHUIM010000001">
    <property type="protein sequence ID" value="MFD2246266.1"/>
    <property type="molecule type" value="Genomic_DNA"/>
</dbReference>
<dbReference type="SMART" id="SM00014">
    <property type="entry name" value="acidPPc"/>
    <property type="match status" value="1"/>
</dbReference>
<evidence type="ECO:0000313" key="3">
    <source>
        <dbReference type="EMBL" id="MFD2246266.1"/>
    </source>
</evidence>
<evidence type="ECO:0000256" key="1">
    <source>
        <dbReference type="SAM" id="SignalP"/>
    </source>
</evidence>
<comment type="caution">
    <text evidence="3">The sequence shown here is derived from an EMBL/GenBank/DDBJ whole genome shotgun (WGS) entry which is preliminary data.</text>
</comment>
<accession>A0ABW5CUY4</accession>
<dbReference type="Gene3D" id="1.20.144.10">
    <property type="entry name" value="Phosphatidic acid phosphatase type 2/haloperoxidase"/>
    <property type="match status" value="1"/>
</dbReference>
<evidence type="ECO:0000313" key="4">
    <source>
        <dbReference type="Proteomes" id="UP001597374"/>
    </source>
</evidence>
<sequence length="273" mass="29371">MKPSIVIVFILSLLTSTARAQDDSPYRTRFAVDAPVTIAGMGLSYYGLTLMQDKEGLTEEEVANLRKSDVNGFDRFSAGYHSDAAKKASDYPFYGSFAMPLAVMLLNDNVRSKFGQVAVLYVQTMAVTGTLFTITNGLVPRTRPMVYSNDVEMSDRTNSNARNSFYAGHTAATASATFFAAKVFHDFNPDSPARPYVWAAAAAIPASVGYLRLKAGKHFLSDNLLGYGLGAAAGILVPQLHKKTNNTGISIAPTVIPTLEGSAFQGASFAYTF</sequence>
<keyword evidence="1" id="KW-0732">Signal</keyword>
<feature type="signal peptide" evidence="1">
    <location>
        <begin position="1"/>
        <end position="20"/>
    </location>
</feature>
<dbReference type="InterPro" id="IPR000326">
    <property type="entry name" value="PAP2/HPO"/>
</dbReference>
<keyword evidence="4" id="KW-1185">Reference proteome</keyword>
<dbReference type="SUPFAM" id="SSF48317">
    <property type="entry name" value="Acid phosphatase/Vanadium-dependent haloperoxidase"/>
    <property type="match status" value="1"/>
</dbReference>
<dbReference type="Proteomes" id="UP001597374">
    <property type="component" value="Unassembled WGS sequence"/>
</dbReference>
<organism evidence="3 4">
    <name type="scientific">Pontibacter ruber</name>
    <dbReference type="NCBI Taxonomy" id="1343895"/>
    <lineage>
        <taxon>Bacteria</taxon>
        <taxon>Pseudomonadati</taxon>
        <taxon>Bacteroidota</taxon>
        <taxon>Cytophagia</taxon>
        <taxon>Cytophagales</taxon>
        <taxon>Hymenobacteraceae</taxon>
        <taxon>Pontibacter</taxon>
    </lineage>
</organism>
<reference evidence="4" key="1">
    <citation type="journal article" date="2019" name="Int. J. Syst. Evol. Microbiol.">
        <title>The Global Catalogue of Microorganisms (GCM) 10K type strain sequencing project: providing services to taxonomists for standard genome sequencing and annotation.</title>
        <authorList>
            <consortium name="The Broad Institute Genomics Platform"/>
            <consortium name="The Broad Institute Genome Sequencing Center for Infectious Disease"/>
            <person name="Wu L."/>
            <person name="Ma J."/>
        </authorList>
    </citation>
    <scope>NUCLEOTIDE SEQUENCE [LARGE SCALE GENOMIC DNA]</scope>
    <source>
        <strain evidence="4">CGMCC 4.1782</strain>
    </source>
</reference>
<feature type="chain" id="PRO_5046951909" evidence="1">
    <location>
        <begin position="21"/>
        <end position="273"/>
    </location>
</feature>
<name>A0ABW5CUY4_9BACT</name>
<dbReference type="InterPro" id="IPR036938">
    <property type="entry name" value="PAP2/HPO_sf"/>
</dbReference>
<dbReference type="Pfam" id="PF01569">
    <property type="entry name" value="PAP2"/>
    <property type="match status" value="1"/>
</dbReference>
<protein>
    <submittedName>
        <fullName evidence="3">Phosphatase PAP2 family protein</fullName>
    </submittedName>
</protein>
<gene>
    <name evidence="3" type="ORF">ACFSKP_08370</name>
</gene>